<protein>
    <submittedName>
        <fullName evidence="1">Uncharacterized protein</fullName>
    </submittedName>
</protein>
<dbReference type="AlphaFoldDB" id="O07270"/>
<evidence type="ECO:0000313" key="1">
    <source>
        <dbReference type="EMBL" id="CAA73961.1"/>
    </source>
</evidence>
<proteinExistence type="predicted"/>
<dbReference type="EMBL" id="Y13628">
    <property type="protein sequence ID" value="CAA73961.1"/>
    <property type="molecule type" value="Genomic_DNA"/>
</dbReference>
<accession>O07270</accession>
<organism evidence="1">
    <name type="scientific">Mycobacterium tuberculosis</name>
    <dbReference type="NCBI Taxonomy" id="1773"/>
    <lineage>
        <taxon>Bacteria</taxon>
        <taxon>Bacillati</taxon>
        <taxon>Actinomycetota</taxon>
        <taxon>Actinomycetes</taxon>
        <taxon>Mycobacteriales</taxon>
        <taxon>Mycobacteriaceae</taxon>
        <taxon>Mycobacterium</taxon>
        <taxon>Mycobacterium tuberculosis complex</taxon>
    </lineage>
</organism>
<name>O07270_MYCTX</name>
<sequence>MTCADDDAERSDEEEWR</sequence>
<reference evidence="1" key="1">
    <citation type="journal article" date="1997" name="Mol. Microbiol.">
        <title>Identification of novel intergenic repetitive units in a mycobacterial two-component system operon.</title>
        <authorList>
            <person name="Supply P."/>
            <person name="Magdalena J."/>
            <person name="Himpens S."/>
            <person name="Locht C."/>
        </authorList>
    </citation>
    <scope>NUCLEOTIDE SEQUENCE</scope>
</reference>